<keyword evidence="1" id="KW-0812">Transmembrane</keyword>
<reference evidence="2" key="1">
    <citation type="submission" date="2013-07" db="EMBL/GenBank/DDBJ databases">
        <title>Sub-species coevolution in mutualistic symbiosis.</title>
        <authorList>
            <person name="Murfin K."/>
            <person name="Klassen J."/>
            <person name="Lee M."/>
            <person name="Forst S."/>
            <person name="Stock P."/>
            <person name="Goodrich-Blair H."/>
        </authorList>
    </citation>
    <scope>NUCLEOTIDE SEQUENCE [LARGE SCALE GENOMIC DNA]</scope>
    <source>
        <strain evidence="2">Intermedium</strain>
    </source>
</reference>
<gene>
    <name evidence="2" type="ORF">XBI1_2310038</name>
</gene>
<organism evidence="2">
    <name type="scientific">Xenorhabdus bovienii str. Intermedium</name>
    <dbReference type="NCBI Taxonomy" id="1379677"/>
    <lineage>
        <taxon>Bacteria</taxon>
        <taxon>Pseudomonadati</taxon>
        <taxon>Pseudomonadota</taxon>
        <taxon>Gammaproteobacteria</taxon>
        <taxon>Enterobacterales</taxon>
        <taxon>Morganellaceae</taxon>
        <taxon>Xenorhabdus</taxon>
    </lineage>
</organism>
<keyword evidence="1" id="KW-1133">Transmembrane helix</keyword>
<dbReference type="Proteomes" id="UP000028480">
    <property type="component" value="Unassembled WGS sequence"/>
</dbReference>
<evidence type="ECO:0000313" key="2">
    <source>
        <dbReference type="EMBL" id="CDH33047.1"/>
    </source>
</evidence>
<feature type="transmembrane region" description="Helical" evidence="1">
    <location>
        <begin position="19"/>
        <end position="37"/>
    </location>
</feature>
<keyword evidence="1" id="KW-0472">Membrane</keyword>
<dbReference type="HOGENOM" id="CLU_3031427_0_0_6"/>
<evidence type="ECO:0000256" key="1">
    <source>
        <dbReference type="SAM" id="Phobius"/>
    </source>
</evidence>
<comment type="caution">
    <text evidence="2">The sequence shown here is derived from an EMBL/GenBank/DDBJ whole genome shotgun (WGS) entry which is preliminary data.</text>
</comment>
<dbReference type="EMBL" id="CBTB010000148">
    <property type="protein sequence ID" value="CDH33047.1"/>
    <property type="molecule type" value="Genomic_DNA"/>
</dbReference>
<sequence length="55" mass="6327">MAYILCATQYRSPDATVQLIRYAIEITDILFFIAYGISNNRFKRLDLAQAREVLG</sequence>
<proteinExistence type="predicted"/>
<dbReference type="AlphaFoldDB" id="A0A077Q9X1"/>
<name>A0A077Q9X1_XENBV</name>
<accession>A0A077Q9X1</accession>
<protein>
    <submittedName>
        <fullName evidence="2">Uncharacterized protein</fullName>
    </submittedName>
</protein>